<reference evidence="1" key="2">
    <citation type="journal article" date="2015" name="Data Brief">
        <title>Shoot transcriptome of the giant reed, Arundo donax.</title>
        <authorList>
            <person name="Barrero R.A."/>
            <person name="Guerrero F.D."/>
            <person name="Moolhuijzen P."/>
            <person name="Goolsby J.A."/>
            <person name="Tidwell J."/>
            <person name="Bellgard S.E."/>
            <person name="Bellgard M.I."/>
        </authorList>
    </citation>
    <scope>NUCLEOTIDE SEQUENCE</scope>
    <source>
        <tissue evidence="1">Shoot tissue taken approximately 20 cm above the soil surface</tissue>
    </source>
</reference>
<reference evidence="1" key="1">
    <citation type="submission" date="2014-09" db="EMBL/GenBank/DDBJ databases">
        <authorList>
            <person name="Magalhaes I.L.F."/>
            <person name="Oliveira U."/>
            <person name="Santos F.R."/>
            <person name="Vidigal T.H.D.A."/>
            <person name="Brescovit A.D."/>
            <person name="Santos A.J."/>
        </authorList>
    </citation>
    <scope>NUCLEOTIDE SEQUENCE</scope>
    <source>
        <tissue evidence="1">Shoot tissue taken approximately 20 cm above the soil surface</tissue>
    </source>
</reference>
<protein>
    <submittedName>
        <fullName evidence="1">Uncharacterized protein</fullName>
    </submittedName>
</protein>
<organism evidence="1">
    <name type="scientific">Arundo donax</name>
    <name type="common">Giant reed</name>
    <name type="synonym">Donax arundinaceus</name>
    <dbReference type="NCBI Taxonomy" id="35708"/>
    <lineage>
        <taxon>Eukaryota</taxon>
        <taxon>Viridiplantae</taxon>
        <taxon>Streptophyta</taxon>
        <taxon>Embryophyta</taxon>
        <taxon>Tracheophyta</taxon>
        <taxon>Spermatophyta</taxon>
        <taxon>Magnoliopsida</taxon>
        <taxon>Liliopsida</taxon>
        <taxon>Poales</taxon>
        <taxon>Poaceae</taxon>
        <taxon>PACMAD clade</taxon>
        <taxon>Arundinoideae</taxon>
        <taxon>Arundineae</taxon>
        <taxon>Arundo</taxon>
    </lineage>
</organism>
<accession>A0A0A9CEZ2</accession>
<dbReference type="EMBL" id="GBRH01223794">
    <property type="protein sequence ID" value="JAD74101.1"/>
    <property type="molecule type" value="Transcribed_RNA"/>
</dbReference>
<evidence type="ECO:0000313" key="1">
    <source>
        <dbReference type="EMBL" id="JAD74101.1"/>
    </source>
</evidence>
<name>A0A0A9CEZ2_ARUDO</name>
<proteinExistence type="predicted"/>
<sequence>MTKLVIKYLSNQSV</sequence>